<dbReference type="AlphaFoldDB" id="A0A9D3TEY6"/>
<accession>A0A9D3TEY6</accession>
<comment type="caution">
    <text evidence="3">The sequence shown here is derived from an EMBL/GenBank/DDBJ whole genome shotgun (WGS) entry which is preliminary data.</text>
</comment>
<dbReference type="GO" id="GO:0005524">
    <property type="term" value="F:ATP binding"/>
    <property type="evidence" value="ECO:0007669"/>
    <property type="project" value="UniProtKB-KW"/>
</dbReference>
<dbReference type="InterPro" id="IPR052648">
    <property type="entry name" value="Ser-tRNA(Sec)_kinase"/>
</dbReference>
<proteinExistence type="predicted"/>
<evidence type="ECO:0008006" key="5">
    <source>
        <dbReference type="Google" id="ProtNLM"/>
    </source>
</evidence>
<dbReference type="PANTHER" id="PTHR20873:SF0">
    <property type="entry name" value="L-SERYL-TRNA(SEC) KINASE"/>
    <property type="match status" value="1"/>
</dbReference>
<reference evidence="3" key="1">
    <citation type="submission" date="2021-01" db="EMBL/GenBank/DDBJ databases">
        <authorList>
            <person name="Zahm M."/>
            <person name="Roques C."/>
            <person name="Cabau C."/>
            <person name="Klopp C."/>
            <person name="Donnadieu C."/>
            <person name="Jouanno E."/>
            <person name="Lampietro C."/>
            <person name="Louis A."/>
            <person name="Herpin A."/>
            <person name="Echchiki A."/>
            <person name="Berthelot C."/>
            <person name="Parey E."/>
            <person name="Roest-Crollius H."/>
            <person name="Braasch I."/>
            <person name="Postlethwait J."/>
            <person name="Bobe J."/>
            <person name="Montfort J."/>
            <person name="Bouchez O."/>
            <person name="Begum T."/>
            <person name="Mejri S."/>
            <person name="Adams A."/>
            <person name="Chen W.-J."/>
            <person name="Guiguen Y."/>
        </authorList>
    </citation>
    <scope>NUCLEOTIDE SEQUENCE</scope>
    <source>
        <strain evidence="3">YG-15Mar2019-1</strain>
        <tissue evidence="3">Brain</tissue>
    </source>
</reference>
<dbReference type="EMBL" id="JAFDVH010000001">
    <property type="protein sequence ID" value="KAG7492657.1"/>
    <property type="molecule type" value="Genomic_DNA"/>
</dbReference>
<keyword evidence="4" id="KW-1185">Reference proteome</keyword>
<dbReference type="OrthoDB" id="9972657at2759"/>
<dbReference type="PANTHER" id="PTHR20873">
    <property type="entry name" value="L-SERYL-TRNA(SEC) KINASE"/>
    <property type="match status" value="1"/>
</dbReference>
<dbReference type="Proteomes" id="UP001046870">
    <property type="component" value="Chromosome 1"/>
</dbReference>
<organism evidence="3 4">
    <name type="scientific">Megalops atlanticus</name>
    <name type="common">Tarpon</name>
    <name type="synonym">Clupea gigantea</name>
    <dbReference type="NCBI Taxonomy" id="7932"/>
    <lineage>
        <taxon>Eukaryota</taxon>
        <taxon>Metazoa</taxon>
        <taxon>Chordata</taxon>
        <taxon>Craniata</taxon>
        <taxon>Vertebrata</taxon>
        <taxon>Euteleostomi</taxon>
        <taxon>Actinopterygii</taxon>
        <taxon>Neopterygii</taxon>
        <taxon>Teleostei</taxon>
        <taxon>Elopiformes</taxon>
        <taxon>Megalopidae</taxon>
        <taxon>Megalops</taxon>
    </lineage>
</organism>
<dbReference type="Gene3D" id="3.40.50.300">
    <property type="entry name" value="P-loop containing nucleotide triphosphate hydrolases"/>
    <property type="match status" value="1"/>
</dbReference>
<protein>
    <recommendedName>
        <fullName evidence="5">Phosphoseryl-tRNA kinase</fullName>
    </recommendedName>
</protein>
<evidence type="ECO:0000256" key="1">
    <source>
        <dbReference type="ARBA" id="ARBA00022741"/>
    </source>
</evidence>
<dbReference type="Pfam" id="PF08433">
    <property type="entry name" value="KTI12"/>
    <property type="match status" value="1"/>
</dbReference>
<evidence type="ECO:0000256" key="2">
    <source>
        <dbReference type="ARBA" id="ARBA00022840"/>
    </source>
</evidence>
<sequence length="357" mass="40573">MDCEKRTCINCVACSRAAGKSTFTQALSGHFQNRGWRSFILSYDEIIPEEAYELRKEENDAIADTQSSWKLYRQEVLQCLDEFLRSGHIPVRATGSSEGKWDTWARFARIVQDQRVSLTAGSHPYLSHGDTGPLIVLLDDNFYYRSMRYEVYQLARKFSVGFCQLYLQCPVKSCVTRNQGRNCPLPDDVIVEMATRIQPPNPDKNPWEQNSLTLASTDEFSQEDIEMVMTLFVAALDNPLSPVQDNTEQKEADRQRCASSIVHQADQACRRLVSQAMQKAREYKVAPGSMKFLAADLNQLKARFLNDLRKDALQGCSISPGETVNIDQVVNTAVAVFDREKEELIRKHSREDEAKPV</sequence>
<keyword evidence="1" id="KW-0547">Nucleotide-binding</keyword>
<evidence type="ECO:0000313" key="4">
    <source>
        <dbReference type="Proteomes" id="UP001046870"/>
    </source>
</evidence>
<gene>
    <name evidence="3" type="ORF">MATL_G00017000</name>
</gene>
<dbReference type="InterPro" id="IPR013641">
    <property type="entry name" value="KTI12/PSTK"/>
</dbReference>
<keyword evidence="2" id="KW-0067">ATP-binding</keyword>
<evidence type="ECO:0000313" key="3">
    <source>
        <dbReference type="EMBL" id="KAG7492657.1"/>
    </source>
</evidence>
<name>A0A9D3TEY6_MEGAT</name>
<dbReference type="InterPro" id="IPR027417">
    <property type="entry name" value="P-loop_NTPase"/>
</dbReference>
<dbReference type="SUPFAM" id="SSF52540">
    <property type="entry name" value="P-loop containing nucleoside triphosphate hydrolases"/>
    <property type="match status" value="1"/>
</dbReference>
<dbReference type="GO" id="GO:0000049">
    <property type="term" value="F:tRNA binding"/>
    <property type="evidence" value="ECO:0007669"/>
    <property type="project" value="TreeGrafter"/>
</dbReference>
<dbReference type="GO" id="GO:0016301">
    <property type="term" value="F:kinase activity"/>
    <property type="evidence" value="ECO:0007669"/>
    <property type="project" value="TreeGrafter"/>
</dbReference>